<feature type="compositionally biased region" description="Basic and acidic residues" evidence="3">
    <location>
        <begin position="73"/>
        <end position="88"/>
    </location>
</feature>
<dbReference type="PANTHER" id="PTHR23310:SF62">
    <property type="entry name" value="ACYL-COA BINDING PROTEIN 1, ISOFORM A"/>
    <property type="match status" value="1"/>
</dbReference>
<dbReference type="EMBL" id="JALJOV010000494">
    <property type="protein sequence ID" value="KAK9863274.1"/>
    <property type="molecule type" value="Genomic_DNA"/>
</dbReference>
<dbReference type="InterPro" id="IPR035984">
    <property type="entry name" value="Acyl-CoA-binding_sf"/>
</dbReference>
<organism evidence="5 6">
    <name type="scientific">Apatococcus fuscideae</name>
    <dbReference type="NCBI Taxonomy" id="2026836"/>
    <lineage>
        <taxon>Eukaryota</taxon>
        <taxon>Viridiplantae</taxon>
        <taxon>Chlorophyta</taxon>
        <taxon>core chlorophytes</taxon>
        <taxon>Trebouxiophyceae</taxon>
        <taxon>Chlorellales</taxon>
        <taxon>Chlorellaceae</taxon>
        <taxon>Apatococcus</taxon>
    </lineage>
</organism>
<dbReference type="PANTHER" id="PTHR23310">
    <property type="entry name" value="ACYL-COA-BINDING PROTEIN, ACBP"/>
    <property type="match status" value="1"/>
</dbReference>
<reference evidence="5 6" key="1">
    <citation type="journal article" date="2024" name="Nat. Commun.">
        <title>Phylogenomics reveals the evolutionary origins of lichenization in chlorophyte algae.</title>
        <authorList>
            <person name="Puginier C."/>
            <person name="Libourel C."/>
            <person name="Otte J."/>
            <person name="Skaloud P."/>
            <person name="Haon M."/>
            <person name="Grisel S."/>
            <person name="Petersen M."/>
            <person name="Berrin J.G."/>
            <person name="Delaux P.M."/>
            <person name="Dal Grande F."/>
            <person name="Keller J."/>
        </authorList>
    </citation>
    <scope>NUCLEOTIDE SEQUENCE [LARGE SCALE GENOMIC DNA]</scope>
    <source>
        <strain evidence="5 6">SAG 2523</strain>
    </source>
</reference>
<dbReference type="Pfam" id="PF00887">
    <property type="entry name" value="ACBP"/>
    <property type="match status" value="1"/>
</dbReference>
<comment type="similarity">
    <text evidence="1">Belongs to the ACBP family.</text>
</comment>
<evidence type="ECO:0000313" key="5">
    <source>
        <dbReference type="EMBL" id="KAK9863274.1"/>
    </source>
</evidence>
<protein>
    <recommendedName>
        <fullName evidence="4">ACB domain-containing protein</fullName>
    </recommendedName>
</protein>
<dbReference type="AlphaFoldDB" id="A0AAW1T3H9"/>
<evidence type="ECO:0000256" key="2">
    <source>
        <dbReference type="ARBA" id="ARBA00023121"/>
    </source>
</evidence>
<sequence>MTVQASPEAQQAVAAFAAAGNDPDALSAAIDQAKFLDNVPGEERQKLRAARTKLKKLRLDDEKKKVAASAKSAADRSPHTKESYDDKEYEQLAEKYQKLNWRIISKPGGATVKPDEFYSLYGLQMQAEKGENTTERPMWAEKGGLDFEGRAKWDAWTSYKGMATAKARLQLVKEYYEFPVKALYSDTRP</sequence>
<comment type="caution">
    <text evidence="5">The sequence shown here is derived from an EMBL/GenBank/DDBJ whole genome shotgun (WGS) entry which is preliminary data.</text>
</comment>
<gene>
    <name evidence="5" type="ORF">WJX84_001796</name>
</gene>
<evidence type="ECO:0000256" key="1">
    <source>
        <dbReference type="ARBA" id="ARBA00005567"/>
    </source>
</evidence>
<dbReference type="GO" id="GO:0000062">
    <property type="term" value="F:fatty-acyl-CoA binding"/>
    <property type="evidence" value="ECO:0007669"/>
    <property type="project" value="InterPro"/>
</dbReference>
<dbReference type="Proteomes" id="UP001485043">
    <property type="component" value="Unassembled WGS sequence"/>
</dbReference>
<dbReference type="InterPro" id="IPR000582">
    <property type="entry name" value="Acyl-CoA-binding_protein"/>
</dbReference>
<dbReference type="Gene3D" id="1.20.80.10">
    <property type="match status" value="1"/>
</dbReference>
<keyword evidence="2" id="KW-0446">Lipid-binding</keyword>
<dbReference type="InterPro" id="IPR014352">
    <property type="entry name" value="FERM/acyl-CoA-bd_prot_sf"/>
</dbReference>
<feature type="region of interest" description="Disordered" evidence="3">
    <location>
        <begin position="58"/>
        <end position="88"/>
    </location>
</feature>
<evidence type="ECO:0000313" key="6">
    <source>
        <dbReference type="Proteomes" id="UP001485043"/>
    </source>
</evidence>
<accession>A0AAW1T3H9</accession>
<name>A0AAW1T3H9_9CHLO</name>
<dbReference type="GO" id="GO:0006631">
    <property type="term" value="P:fatty acid metabolic process"/>
    <property type="evidence" value="ECO:0007669"/>
    <property type="project" value="TreeGrafter"/>
</dbReference>
<proteinExistence type="inferred from homology"/>
<dbReference type="PROSITE" id="PS51228">
    <property type="entry name" value="ACB_2"/>
    <property type="match status" value="1"/>
</dbReference>
<evidence type="ECO:0000259" key="4">
    <source>
        <dbReference type="PROSITE" id="PS51228"/>
    </source>
</evidence>
<evidence type="ECO:0000256" key="3">
    <source>
        <dbReference type="SAM" id="MobiDB-lite"/>
    </source>
</evidence>
<feature type="domain" description="ACB" evidence="4">
    <location>
        <begin position="92"/>
        <end position="186"/>
    </location>
</feature>
<dbReference type="SUPFAM" id="SSF47027">
    <property type="entry name" value="Acyl-CoA binding protein"/>
    <property type="match status" value="1"/>
</dbReference>
<keyword evidence="6" id="KW-1185">Reference proteome</keyword>